<protein>
    <recommendedName>
        <fullName evidence="3">Glycosyl hydrolase family protein</fullName>
    </recommendedName>
</protein>
<dbReference type="InterPro" id="IPR017853">
    <property type="entry name" value="GH"/>
</dbReference>
<evidence type="ECO:0000313" key="2">
    <source>
        <dbReference type="Proteomes" id="UP001501081"/>
    </source>
</evidence>
<dbReference type="EMBL" id="BAABAK010000003">
    <property type="protein sequence ID" value="GAA3956718.1"/>
    <property type="molecule type" value="Genomic_DNA"/>
</dbReference>
<proteinExistence type="predicted"/>
<dbReference type="Gene3D" id="3.20.20.80">
    <property type="entry name" value="Glycosidases"/>
    <property type="match status" value="1"/>
</dbReference>
<comment type="caution">
    <text evidence="1">The sequence shown here is derived from an EMBL/GenBank/DDBJ whole genome shotgun (WGS) entry which is preliminary data.</text>
</comment>
<gene>
    <name evidence="1" type="ORF">GCM10022246_08300</name>
</gene>
<evidence type="ECO:0000313" key="1">
    <source>
        <dbReference type="EMBL" id="GAA3956718.1"/>
    </source>
</evidence>
<dbReference type="RefSeq" id="WP_344765202.1">
    <property type="nucleotide sequence ID" value="NZ_BAABAK010000003.1"/>
</dbReference>
<name>A0ABP7NZX4_9SPHI</name>
<organism evidence="1 2">
    <name type="scientific">Pedobacter ginsengiterrae</name>
    <dbReference type="NCBI Taxonomy" id="871696"/>
    <lineage>
        <taxon>Bacteria</taxon>
        <taxon>Pseudomonadati</taxon>
        <taxon>Bacteroidota</taxon>
        <taxon>Sphingobacteriia</taxon>
        <taxon>Sphingobacteriales</taxon>
        <taxon>Sphingobacteriaceae</taxon>
        <taxon>Pedobacter</taxon>
    </lineage>
</organism>
<dbReference type="Proteomes" id="UP001501081">
    <property type="component" value="Unassembled WGS sequence"/>
</dbReference>
<accession>A0ABP7NZX4</accession>
<keyword evidence="2" id="KW-1185">Reference proteome</keyword>
<sequence>MEVWGGIECTINRLGDEYFDQLVFAGHYGREADIPKIVGLGIQRIRYPVLWETHQPEREAIIDWSGTAAALEEFRHNGVGVIAGLVHHGCGPAYVNLTDNSFEKGLADYAYLVAERFPWLEYYTPVNEPLTTARFCGLYGLWHPHKKTDETFLRILMSECRATRAAMKAIREVNPQAKLIQTEDLGETHCTPFLRSQANFENQRRWLSMDLLCGKVDPTHPLWKYITENGISPQELEEIAGEPCMPEIYGVNYYITSERYLDENLEIYPEHTHGGSGSVRYADVEAVRSPNAVLCGVDMLLRAAFDRYHIPIALTEVHLHCGREDQLKWLMQIHLKARRLQAEGVNMVAITAWSLLGSFGWRNLLTTGFEDYEPGAFDLSKGLLRPTALADLVQAIATGETYAHPAVQGRGWWETTGRFAYDSNDFKVPEKDTPGRPVLIIGEDLHHTEIYQSILDDRRLAYTTVEPAHSLESFKQVKLLINKHNPWSIICLVSAKDIQTTNFLFKVSDEINKMSKHVALQWKTPALFKGDTEGISRFRPARARPEKYVGPYGEQKCDQLPIMTIKTGRAWKNAENQKREQETANQVIDLLIDGESGYLDHNGYSLYKK</sequence>
<reference evidence="2" key="1">
    <citation type="journal article" date="2019" name="Int. J. Syst. Evol. Microbiol.">
        <title>The Global Catalogue of Microorganisms (GCM) 10K type strain sequencing project: providing services to taxonomists for standard genome sequencing and annotation.</title>
        <authorList>
            <consortium name="The Broad Institute Genomics Platform"/>
            <consortium name="The Broad Institute Genome Sequencing Center for Infectious Disease"/>
            <person name="Wu L."/>
            <person name="Ma J."/>
        </authorList>
    </citation>
    <scope>NUCLEOTIDE SEQUENCE [LARGE SCALE GENOMIC DNA]</scope>
    <source>
        <strain evidence="2">JCM 17338</strain>
    </source>
</reference>
<evidence type="ECO:0008006" key="3">
    <source>
        <dbReference type="Google" id="ProtNLM"/>
    </source>
</evidence>
<dbReference type="SUPFAM" id="SSF51445">
    <property type="entry name" value="(Trans)glycosidases"/>
    <property type="match status" value="1"/>
</dbReference>